<dbReference type="CDD" id="cd22162">
    <property type="entry name" value="F-box_AtSKIP3-like"/>
    <property type="match status" value="1"/>
</dbReference>
<evidence type="ECO:0000313" key="3">
    <source>
        <dbReference type="Proteomes" id="UP001291926"/>
    </source>
</evidence>
<dbReference type="EMBL" id="JAYDYQ010002534">
    <property type="protein sequence ID" value="KAK4482534.1"/>
    <property type="molecule type" value="Genomic_DNA"/>
</dbReference>
<dbReference type="PROSITE" id="PS50181">
    <property type="entry name" value="FBOX"/>
    <property type="match status" value="1"/>
</dbReference>
<dbReference type="PANTHER" id="PTHR32278:SF130">
    <property type="entry name" value="F-BOX DOMAIN-CONTAINING PROTEIN"/>
    <property type="match status" value="1"/>
</dbReference>
<feature type="domain" description="F-box" evidence="1">
    <location>
        <begin position="8"/>
        <end position="54"/>
    </location>
</feature>
<name>A0ABR0D0J2_9LAMI</name>
<reference evidence="2 3" key="1">
    <citation type="journal article" date="2023" name="bioRxiv">
        <title>Genome report: Whole genome sequence and annotation of Penstemon davidsonii.</title>
        <authorList>
            <person name="Ostevik K.L."/>
            <person name="Alabady M."/>
            <person name="Zhang M."/>
            <person name="Rausher M.D."/>
        </authorList>
    </citation>
    <scope>NUCLEOTIDE SEQUENCE [LARGE SCALE GENOMIC DNA]</scope>
    <source>
        <strain evidence="2">DNT005</strain>
        <tissue evidence="2">Whole leaf</tissue>
    </source>
</reference>
<keyword evidence="3" id="KW-1185">Reference proteome</keyword>
<accession>A0ABR0D0J2</accession>
<dbReference type="Pfam" id="PF00646">
    <property type="entry name" value="F-box"/>
    <property type="match status" value="1"/>
</dbReference>
<dbReference type="Gene3D" id="1.20.1280.50">
    <property type="match status" value="1"/>
</dbReference>
<dbReference type="SUPFAM" id="SSF81383">
    <property type="entry name" value="F-box domain"/>
    <property type="match status" value="1"/>
</dbReference>
<organism evidence="2 3">
    <name type="scientific">Penstemon davidsonii</name>
    <dbReference type="NCBI Taxonomy" id="160366"/>
    <lineage>
        <taxon>Eukaryota</taxon>
        <taxon>Viridiplantae</taxon>
        <taxon>Streptophyta</taxon>
        <taxon>Embryophyta</taxon>
        <taxon>Tracheophyta</taxon>
        <taxon>Spermatophyta</taxon>
        <taxon>Magnoliopsida</taxon>
        <taxon>eudicotyledons</taxon>
        <taxon>Gunneridae</taxon>
        <taxon>Pentapetalae</taxon>
        <taxon>asterids</taxon>
        <taxon>lamiids</taxon>
        <taxon>Lamiales</taxon>
        <taxon>Plantaginaceae</taxon>
        <taxon>Cheloneae</taxon>
        <taxon>Penstemon</taxon>
    </lineage>
</organism>
<dbReference type="InterPro" id="IPR036047">
    <property type="entry name" value="F-box-like_dom_sf"/>
</dbReference>
<protein>
    <recommendedName>
        <fullName evidence="1">F-box domain-containing protein</fullName>
    </recommendedName>
</protein>
<dbReference type="PANTHER" id="PTHR32278">
    <property type="entry name" value="F-BOX DOMAIN-CONTAINING PROTEIN"/>
    <property type="match status" value="1"/>
</dbReference>
<dbReference type="InterPro" id="IPR025886">
    <property type="entry name" value="PP2-like"/>
</dbReference>
<comment type="caution">
    <text evidence="2">The sequence shown here is derived from an EMBL/GenBank/DDBJ whole genome shotgun (WGS) entry which is preliminary data.</text>
</comment>
<dbReference type="InterPro" id="IPR001810">
    <property type="entry name" value="F-box_dom"/>
</dbReference>
<proteinExistence type="predicted"/>
<evidence type="ECO:0000259" key="1">
    <source>
        <dbReference type="PROSITE" id="PS50181"/>
    </source>
</evidence>
<gene>
    <name evidence="2" type="ORF">RD792_009693</name>
</gene>
<dbReference type="SMART" id="SM00256">
    <property type="entry name" value="FBOX"/>
    <property type="match status" value="1"/>
</dbReference>
<evidence type="ECO:0000313" key="2">
    <source>
        <dbReference type="EMBL" id="KAK4482534.1"/>
    </source>
</evidence>
<sequence length="292" mass="33279">MANQNTETSPFSLLPENCIAIILSFTSPMEACRAAAVSTAFKSAANSDTVWERFLPSDYKDIIGRSVSPVTYSTKQELYFMLCDSPLLLDGGKLSFKLSKSNKKKCYMLCARELHISWGDTPTYWQWVSLPESRFDEVAELLGVWWLEIRGIMQLQMLSPQTKYAAYLVFKLGGDLFPEGINLDCSAKASIKLVKENSAIETKKETNIVYIVTPTAHTNQYTRRRRRSVHATDAIEGRFSQKRLDGWMELELGEFFVGEEDEGEVEMELLETEHVKWKSALFVEGIEIRPRD</sequence>
<dbReference type="Proteomes" id="UP001291926">
    <property type="component" value="Unassembled WGS sequence"/>
</dbReference>
<dbReference type="Pfam" id="PF14299">
    <property type="entry name" value="PP2"/>
    <property type="match status" value="1"/>
</dbReference>